<comment type="caution">
    <text evidence="2">The sequence shown here is derived from an EMBL/GenBank/DDBJ whole genome shotgun (WGS) entry which is preliminary data.</text>
</comment>
<dbReference type="SMART" id="SM00861">
    <property type="entry name" value="Transket_pyr"/>
    <property type="match status" value="1"/>
</dbReference>
<dbReference type="RefSeq" id="WP_149233416.1">
    <property type="nucleotide sequence ID" value="NZ_JALJXJ010000016.1"/>
</dbReference>
<organism evidence="2 3">
    <name type="scientific">Azospirillum lipoferum</name>
    <dbReference type="NCBI Taxonomy" id="193"/>
    <lineage>
        <taxon>Bacteria</taxon>
        <taxon>Pseudomonadati</taxon>
        <taxon>Pseudomonadota</taxon>
        <taxon>Alphaproteobacteria</taxon>
        <taxon>Rhodospirillales</taxon>
        <taxon>Azospirillaceae</taxon>
        <taxon>Azospirillum</taxon>
    </lineage>
</organism>
<dbReference type="Pfam" id="PF02780">
    <property type="entry name" value="Transketolase_C"/>
    <property type="match status" value="1"/>
</dbReference>
<dbReference type="Gene3D" id="3.40.50.920">
    <property type="match status" value="1"/>
</dbReference>
<dbReference type="SUPFAM" id="SSF52518">
    <property type="entry name" value="Thiamin diphosphate-binding fold (THDP-binding)"/>
    <property type="match status" value="1"/>
</dbReference>
<protein>
    <submittedName>
        <fullName evidence="2">Transketolase</fullName>
    </submittedName>
</protein>
<dbReference type="InterPro" id="IPR005475">
    <property type="entry name" value="Transketolase-like_Pyr-bd"/>
</dbReference>
<feature type="domain" description="Transketolase-like pyrimidine-binding" evidence="1">
    <location>
        <begin position="1"/>
        <end position="163"/>
    </location>
</feature>
<dbReference type="OrthoDB" id="8732661at2"/>
<gene>
    <name evidence="2" type="ORF">FZ942_22940</name>
</gene>
<dbReference type="Proteomes" id="UP000324927">
    <property type="component" value="Unassembled WGS sequence"/>
</dbReference>
<dbReference type="Pfam" id="PF02779">
    <property type="entry name" value="Transket_pyr"/>
    <property type="match status" value="1"/>
</dbReference>
<dbReference type="InterPro" id="IPR033248">
    <property type="entry name" value="Transketolase_C"/>
</dbReference>
<dbReference type="AlphaFoldDB" id="A0A5A9GH73"/>
<dbReference type="InterPro" id="IPR029061">
    <property type="entry name" value="THDP-binding"/>
</dbReference>
<dbReference type="PANTHER" id="PTHR43825">
    <property type="entry name" value="PYRUVATE DEHYDROGENASE E1 COMPONENT"/>
    <property type="match status" value="1"/>
</dbReference>
<dbReference type="EMBL" id="VTTN01000010">
    <property type="protein sequence ID" value="KAA0593750.1"/>
    <property type="molecule type" value="Genomic_DNA"/>
</dbReference>
<keyword evidence="3" id="KW-1185">Reference proteome</keyword>
<dbReference type="Gene3D" id="3.40.50.970">
    <property type="match status" value="1"/>
</dbReference>
<sequence length="304" mass="32482">MRQTALTMVHELARRDPRVLFIGSDLSPGVLKGMKEEMPERFFMEGVSEAYVIGMAAGMAMDGFIPYINTIATFLTRRCLEQICIDACLENLPLRLIASGGGLVYAPLGPTHLATDDIALLRPLPNMAIVAPSDADEMKRLMEASLTWEGPLYIRLGKGGDPIVSRPEAGFAIGKAIPMRPAGRVLIVSTGVMTNRALAAADLLDGIGCGVLHMHTIKPLDVEGLLAAADGAQLVVTLEEHARIGGLGSAVVEALSDAGRLKPTLRLGLPDRFPEGYGSQDHLLELAGLQPSQVADTIRKTLDR</sequence>
<dbReference type="InterPro" id="IPR009014">
    <property type="entry name" value="Transketo_C/PFOR_II"/>
</dbReference>
<proteinExistence type="predicted"/>
<evidence type="ECO:0000313" key="3">
    <source>
        <dbReference type="Proteomes" id="UP000324927"/>
    </source>
</evidence>
<dbReference type="SUPFAM" id="SSF52922">
    <property type="entry name" value="TK C-terminal domain-like"/>
    <property type="match status" value="1"/>
</dbReference>
<accession>A0A5A9GH73</accession>
<evidence type="ECO:0000259" key="1">
    <source>
        <dbReference type="SMART" id="SM00861"/>
    </source>
</evidence>
<dbReference type="PANTHER" id="PTHR43825:SF5">
    <property type="entry name" value="HYPOTHETICAL TRANSKETOLASE FAMILY PROTEIN"/>
    <property type="match status" value="1"/>
</dbReference>
<name>A0A5A9GH73_AZOLI</name>
<dbReference type="InterPro" id="IPR051157">
    <property type="entry name" value="PDH/Transketolase"/>
</dbReference>
<evidence type="ECO:0000313" key="2">
    <source>
        <dbReference type="EMBL" id="KAA0593750.1"/>
    </source>
</evidence>
<reference evidence="2 3" key="1">
    <citation type="submission" date="2019-08" db="EMBL/GenBank/DDBJ databases">
        <authorList>
            <person name="Grouzdev D."/>
            <person name="Tikhonova E."/>
            <person name="Kravchenko I."/>
        </authorList>
    </citation>
    <scope>NUCLEOTIDE SEQUENCE [LARGE SCALE GENOMIC DNA]</scope>
    <source>
        <strain evidence="2 3">59b</strain>
    </source>
</reference>
<dbReference type="CDD" id="cd07033">
    <property type="entry name" value="TPP_PYR_DXS_TK_like"/>
    <property type="match status" value="1"/>
</dbReference>